<feature type="domain" description="Fibronectin type-III" evidence="4">
    <location>
        <begin position="382"/>
        <end position="472"/>
    </location>
</feature>
<keyword evidence="3" id="KW-0732">Signal</keyword>
<gene>
    <name evidence="5" type="ORF">DNTS_026802</name>
</gene>
<reference evidence="5 6" key="1">
    <citation type="journal article" date="2019" name="Sci. Data">
        <title>Hybrid genome assembly and annotation of Danionella translucida.</title>
        <authorList>
            <person name="Kadobianskyi M."/>
            <person name="Schulze L."/>
            <person name="Schuelke M."/>
            <person name="Judkewitz B."/>
        </authorList>
    </citation>
    <scope>NUCLEOTIDE SEQUENCE [LARGE SCALE GENOMIC DNA]</scope>
    <source>
        <strain evidence="5 6">Bolton</strain>
    </source>
</reference>
<dbReference type="STRING" id="623744.A0A553QQ37"/>
<accession>A0A553QQ37</accession>
<dbReference type="EC" id="3.1.3.48" evidence="1"/>
<dbReference type="Proteomes" id="UP000316079">
    <property type="component" value="Unassembled WGS sequence"/>
</dbReference>
<sequence>MMRTTVLHFAIWSACGILTSMMVDSKECSIDVLKTVSTTDSVQATLESKDVGCQYFISVMEKHNDSKPCLQVREPVSRAECQIDNLDPGRWYHLDIRSMLEEKQQSQFTVSLPTRPSAVGNLLVSGDSNSLVVSWQPGEGFTERYWIVLMDASGFIWNSTVSSSETSCTITDLIPGRLYNITVYTEVGEHQNSLSTQAQTAPASVSNVRVENNAQENTIRVLWDQASGDADSYLVTLTAPDLSSSVKVLSPDGTDVLFENLDAGRIYQVSISTRSGALFNTTRITARTAPGQVSGVVMKYLFDSGELKIYWTPSTGESLRTRVLLSNSSEILRNQTAEGSAKEMRLSGLNLSPGRVYGVAISVEDGDLVNTVHFQGKLGSPPVSDLHIRYADETSISAQWAHTSASSDRDGYTIELSETNTTAVLQTRTLNRDMRECTFNVLIPGRLYDITVTAVSKNIQSSTTIQGRTVPLKVSHLKLSNQGSTNSLKASWETPLGDLDVYRLLLLRDKLAVINISVPANTSSILLPSLRAGALHTLLLTALSGSQSSKAAEAQCRTVPAAASDITITDSGPDFLNVSWKPADGDVDNYVVILKDQEKIIHTLTTSKANTECVFRSLVSGRLYSVSISTHSGSFRNQTLLQHRTQPSPVQKPSAVHSARDDFLKVYWNHASGDYDYYEVAIEHNGTRLQSQKLSRTQSECVFSDLVPGRLYNVNIRTWSGAYDAAISIRGRTFPGAVGNLSLGESGSRFLQVNWTSAPGDVDHYEVQILFNDTQESPAVNLSSSARGFLFSELTPGRLYKMVVSTHSGSFQRAQILKGRTVPSQVQDASLMPGTTESSLRASWSPGEGDMDFYTVSLYQGNQLQEKRHVQKQVMHAEFQRLVPGQLYQLSVQTFKPSPVLGLHAEEGQSTDTLSVSWSPALGVFHGYALQLFDEKEQMIENTSVPAVSNRYQFHNLTAGERHTVHIQTLSGSARSKDVTAHAQTSPAPVSGLHVCSNSSTMLSFCWSPAEGKVEGYGLYLYDPDETLQSQKTLGDDSLSCVFSHLQPGTLYEMKIFSSRGKLRNQATMWARTAPATVSDLRVESPAQMIDSLLLRWTRAPGALSGYVISVGGMEQHLGPEVTQTVFQTLVPGRLYLATVQSCSEDLRSSTSAAGRTGQSFGDMNWLAPVTGDYEDFHLTWSPPDTLHISRLSLTARLLEGLHSGRLYNFSLRTVSGTRSPPVAYSRALHHTIRMPPFPTPGLHCFPLSSSSVSCSWKPPDSDYDSFILECYKKGSRTPVYTHTLGNSTLSQQFDRLEPFRNYSISITVKSGDKQSSSARSSVITMIDRPPVPPASVRVNERSAVLTHYSIQFQFNCSWFSDANGAIRYFTIIVTESNDVENLFPEQRHPLPSYLEYRQNSSIRAYQTGYLLSRCSEQSTSKIQVLEINLGAGMRRLGGACNDPESIQQRKHLCDGPLKPRTAYRISVRAFTQLFDEEDREVQRPLYSDTYLSLPLKTQSAPRNGLTGAVTAATFLMSMVLAVTAILLYRKRAHKIAVQESPVTKICMWKALPNTQMCLGIKR</sequence>
<proteinExistence type="predicted"/>
<feature type="domain" description="Fibronectin type-III" evidence="4">
    <location>
        <begin position="899"/>
        <end position="988"/>
    </location>
</feature>
<dbReference type="GO" id="GO:0004725">
    <property type="term" value="F:protein tyrosine phosphatase activity"/>
    <property type="evidence" value="ECO:0007669"/>
    <property type="project" value="UniProtKB-EC"/>
</dbReference>
<feature type="chain" id="PRO_5022210659" description="protein-tyrosine-phosphatase" evidence="3">
    <location>
        <begin position="26"/>
        <end position="1563"/>
    </location>
</feature>
<evidence type="ECO:0000256" key="2">
    <source>
        <dbReference type="SAM" id="Phobius"/>
    </source>
</evidence>
<comment type="caution">
    <text evidence="5">The sequence shown here is derived from an EMBL/GenBank/DDBJ whole genome shotgun (WGS) entry which is preliminary data.</text>
</comment>
<dbReference type="SUPFAM" id="SSF49265">
    <property type="entry name" value="Fibronectin type III"/>
    <property type="match status" value="12"/>
</dbReference>
<organism evidence="5 6">
    <name type="scientific">Danionella cerebrum</name>
    <dbReference type="NCBI Taxonomy" id="2873325"/>
    <lineage>
        <taxon>Eukaryota</taxon>
        <taxon>Metazoa</taxon>
        <taxon>Chordata</taxon>
        <taxon>Craniata</taxon>
        <taxon>Vertebrata</taxon>
        <taxon>Euteleostomi</taxon>
        <taxon>Actinopterygii</taxon>
        <taxon>Neopterygii</taxon>
        <taxon>Teleostei</taxon>
        <taxon>Ostariophysi</taxon>
        <taxon>Cypriniformes</taxon>
        <taxon>Danionidae</taxon>
        <taxon>Danioninae</taxon>
        <taxon>Danionella</taxon>
    </lineage>
</organism>
<dbReference type="Pfam" id="PF00041">
    <property type="entry name" value="fn3"/>
    <property type="match status" value="10"/>
</dbReference>
<dbReference type="PROSITE" id="PS50853">
    <property type="entry name" value="FN3"/>
    <property type="match status" value="8"/>
</dbReference>
<feature type="signal peptide" evidence="3">
    <location>
        <begin position="1"/>
        <end position="25"/>
    </location>
</feature>
<dbReference type="Pfam" id="PF18861">
    <property type="entry name" value="PTP_tm"/>
    <property type="match status" value="1"/>
</dbReference>
<dbReference type="InterPro" id="IPR041201">
    <property type="entry name" value="PTPRJ_TM"/>
</dbReference>
<dbReference type="OrthoDB" id="10057517at2759"/>
<feature type="domain" description="Fibronectin type-III" evidence="4">
    <location>
        <begin position="737"/>
        <end position="824"/>
    </location>
</feature>
<dbReference type="CDD" id="cd00063">
    <property type="entry name" value="FN3"/>
    <property type="match status" value="6"/>
</dbReference>
<dbReference type="FunFam" id="2.60.40.10:FF:000369">
    <property type="entry name" value="Protein tyrosine phosphatase, receptor type B"/>
    <property type="match status" value="9"/>
</dbReference>
<protein>
    <recommendedName>
        <fullName evidence="1">protein-tyrosine-phosphatase</fullName>
        <ecNumber evidence="1">3.1.3.48</ecNumber>
    </recommendedName>
</protein>
<evidence type="ECO:0000256" key="3">
    <source>
        <dbReference type="SAM" id="SignalP"/>
    </source>
</evidence>
<feature type="domain" description="Fibronectin type-III" evidence="4">
    <location>
        <begin position="1239"/>
        <end position="1330"/>
    </location>
</feature>
<dbReference type="InterPro" id="IPR050713">
    <property type="entry name" value="RTP_Phos/Ushers"/>
</dbReference>
<evidence type="ECO:0000259" key="4">
    <source>
        <dbReference type="PROSITE" id="PS50853"/>
    </source>
</evidence>
<dbReference type="InterPro" id="IPR003961">
    <property type="entry name" value="FN3_dom"/>
</dbReference>
<dbReference type="PANTHER" id="PTHR46957:SF2">
    <property type="entry name" value="RECEPTOR-TYPE TYROSINE-PROTEIN PHOSPHATASE BETA"/>
    <property type="match status" value="1"/>
</dbReference>
<dbReference type="InterPro" id="IPR013783">
    <property type="entry name" value="Ig-like_fold"/>
</dbReference>
<dbReference type="SMART" id="SM00060">
    <property type="entry name" value="FN3"/>
    <property type="match status" value="15"/>
</dbReference>
<dbReference type="InterPro" id="IPR036116">
    <property type="entry name" value="FN3_sf"/>
</dbReference>
<feature type="transmembrane region" description="Helical" evidence="2">
    <location>
        <begin position="1506"/>
        <end position="1529"/>
    </location>
</feature>
<dbReference type="GO" id="GO:0045296">
    <property type="term" value="F:cadherin binding"/>
    <property type="evidence" value="ECO:0007669"/>
    <property type="project" value="TreeGrafter"/>
</dbReference>
<dbReference type="Gene3D" id="2.60.40.10">
    <property type="entry name" value="Immunoglobulins"/>
    <property type="match status" value="12"/>
</dbReference>
<keyword evidence="2" id="KW-0472">Membrane</keyword>
<dbReference type="GO" id="GO:0043235">
    <property type="term" value="C:receptor complex"/>
    <property type="evidence" value="ECO:0007669"/>
    <property type="project" value="TreeGrafter"/>
</dbReference>
<dbReference type="EMBL" id="SRMA01025688">
    <property type="protein sequence ID" value="TRY92037.1"/>
    <property type="molecule type" value="Genomic_DNA"/>
</dbReference>
<keyword evidence="6" id="KW-1185">Reference proteome</keyword>
<dbReference type="GO" id="GO:0001525">
    <property type="term" value="P:angiogenesis"/>
    <property type="evidence" value="ECO:0007669"/>
    <property type="project" value="TreeGrafter"/>
</dbReference>
<keyword evidence="2" id="KW-1133">Transmembrane helix</keyword>
<evidence type="ECO:0000256" key="1">
    <source>
        <dbReference type="ARBA" id="ARBA00013064"/>
    </source>
</evidence>
<keyword evidence="2" id="KW-0812">Transmembrane</keyword>
<name>A0A553QQ37_9TELE</name>
<evidence type="ECO:0000313" key="6">
    <source>
        <dbReference type="Proteomes" id="UP000316079"/>
    </source>
</evidence>
<dbReference type="PROSITE" id="PS51257">
    <property type="entry name" value="PROKAR_LIPOPROTEIN"/>
    <property type="match status" value="1"/>
</dbReference>
<feature type="domain" description="Fibronectin type-III" evidence="4">
    <location>
        <begin position="989"/>
        <end position="1080"/>
    </location>
</feature>
<feature type="domain" description="Fibronectin type-III" evidence="4">
    <location>
        <begin position="204"/>
        <end position="291"/>
    </location>
</feature>
<feature type="domain" description="Fibronectin type-III" evidence="4">
    <location>
        <begin position="562"/>
        <end position="655"/>
    </location>
</feature>
<dbReference type="PANTHER" id="PTHR46957">
    <property type="entry name" value="CYTOKINE RECEPTOR"/>
    <property type="match status" value="1"/>
</dbReference>
<feature type="domain" description="Fibronectin type-III" evidence="4">
    <location>
        <begin position="115"/>
        <end position="203"/>
    </location>
</feature>
<evidence type="ECO:0000313" key="5">
    <source>
        <dbReference type="EMBL" id="TRY92037.1"/>
    </source>
</evidence>